<name>A0A1I4PSM1_ECTMO</name>
<dbReference type="EMBL" id="FOUO01000002">
    <property type="protein sequence ID" value="SFM30463.1"/>
    <property type="molecule type" value="Genomic_DNA"/>
</dbReference>
<dbReference type="InterPro" id="IPR022061">
    <property type="entry name" value="DUF3617"/>
</dbReference>
<protein>
    <recommendedName>
        <fullName evidence="4">DUF3617 family protein</fullName>
    </recommendedName>
</protein>
<evidence type="ECO:0000313" key="3">
    <source>
        <dbReference type="Proteomes" id="UP000199556"/>
    </source>
</evidence>
<proteinExistence type="predicted"/>
<dbReference type="RefSeq" id="WP_177217557.1">
    <property type="nucleotide sequence ID" value="NZ_FOUO01000002.1"/>
</dbReference>
<keyword evidence="1" id="KW-0732">Signal</keyword>
<feature type="chain" id="PRO_5011441848" description="DUF3617 family protein" evidence="1">
    <location>
        <begin position="21"/>
        <end position="143"/>
    </location>
</feature>
<sequence length="143" mass="15791">MSLRLSSLVACLALISTLQAADTRPNLNPGQWTFDNVSRMEGSAAFPEQRNTSSECITEADLDKGREFLGVEENCEIRSMDLTASRARYDLLCTQEGMEVEMQAEMQFSGDTLEGQANATMQTPIGPMRMRTEISGRRTGPCD</sequence>
<gene>
    <name evidence="2" type="ORF">SAMN05421721_102180</name>
</gene>
<evidence type="ECO:0000313" key="2">
    <source>
        <dbReference type="EMBL" id="SFM30463.1"/>
    </source>
</evidence>
<dbReference type="AlphaFoldDB" id="A0A1I4PSM1"/>
<evidence type="ECO:0000256" key="1">
    <source>
        <dbReference type="SAM" id="SignalP"/>
    </source>
</evidence>
<feature type="signal peptide" evidence="1">
    <location>
        <begin position="1"/>
        <end position="20"/>
    </location>
</feature>
<keyword evidence="3" id="KW-1185">Reference proteome</keyword>
<dbReference type="STRING" id="195064.SAMN05421721_102180"/>
<evidence type="ECO:0008006" key="4">
    <source>
        <dbReference type="Google" id="ProtNLM"/>
    </source>
</evidence>
<dbReference type="Proteomes" id="UP000199556">
    <property type="component" value="Unassembled WGS sequence"/>
</dbReference>
<reference evidence="2 3" key="1">
    <citation type="submission" date="2016-10" db="EMBL/GenBank/DDBJ databases">
        <authorList>
            <person name="de Groot N.N."/>
        </authorList>
    </citation>
    <scope>NUCLEOTIDE SEQUENCE [LARGE SCALE GENOMIC DNA]</scope>
    <source>
        <strain evidence="2 3">DSM 4180</strain>
    </source>
</reference>
<accession>A0A1I4PSM1</accession>
<organism evidence="2 3">
    <name type="scientific">Ectothiorhodospira mobilis</name>
    <dbReference type="NCBI Taxonomy" id="195064"/>
    <lineage>
        <taxon>Bacteria</taxon>
        <taxon>Pseudomonadati</taxon>
        <taxon>Pseudomonadota</taxon>
        <taxon>Gammaproteobacteria</taxon>
        <taxon>Chromatiales</taxon>
        <taxon>Ectothiorhodospiraceae</taxon>
        <taxon>Ectothiorhodospira</taxon>
    </lineage>
</organism>
<dbReference type="Pfam" id="PF12276">
    <property type="entry name" value="DUF3617"/>
    <property type="match status" value="1"/>
</dbReference>